<accession>A0A7W4W227</accession>
<reference evidence="4 5" key="1">
    <citation type="submission" date="2020-08" db="EMBL/GenBank/DDBJ databases">
        <title>Genomic Encyclopedia of Type Strains, Phase III (KMG-III): the genomes of soil and plant-associated and newly described type strains.</title>
        <authorList>
            <person name="Whitman W."/>
        </authorList>
    </citation>
    <scope>NUCLEOTIDE SEQUENCE [LARGE SCALE GENOMIC DNA]</scope>
    <source>
        <strain evidence="4 5">CECT 8654</strain>
    </source>
</reference>
<protein>
    <submittedName>
        <fullName evidence="4">Enoyl-CoA hydratase/carnithine racemase</fullName>
    </submittedName>
</protein>
<evidence type="ECO:0000256" key="3">
    <source>
        <dbReference type="ARBA" id="ARBA00023235"/>
    </source>
</evidence>
<dbReference type="Proteomes" id="UP000537130">
    <property type="component" value="Unassembled WGS sequence"/>
</dbReference>
<dbReference type="PANTHER" id="PTHR43684:SF1">
    <property type="entry name" value="ENOYL-COA DELTA ISOMERASE 2"/>
    <property type="match status" value="1"/>
</dbReference>
<dbReference type="Gene3D" id="3.90.226.10">
    <property type="entry name" value="2-enoyl-CoA Hydratase, Chain A, domain 1"/>
    <property type="match status" value="1"/>
</dbReference>
<comment type="caution">
    <text evidence="4">The sequence shown here is derived from an EMBL/GenBank/DDBJ whole genome shotgun (WGS) entry which is preliminary data.</text>
</comment>
<keyword evidence="3" id="KW-0413">Isomerase</keyword>
<gene>
    <name evidence="4" type="ORF">FHR99_000205</name>
</gene>
<evidence type="ECO:0000256" key="1">
    <source>
        <dbReference type="ARBA" id="ARBA00004275"/>
    </source>
</evidence>
<name>A0A7W4W227_9GAMM</name>
<evidence type="ECO:0000313" key="5">
    <source>
        <dbReference type="Proteomes" id="UP000537130"/>
    </source>
</evidence>
<dbReference type="RefSeq" id="WP_183408686.1">
    <property type="nucleotide sequence ID" value="NZ_JACHWY010000001.1"/>
</dbReference>
<comment type="subcellular location">
    <subcellularLocation>
        <location evidence="1">Peroxisome</location>
    </subcellularLocation>
</comment>
<dbReference type="InterPro" id="IPR001753">
    <property type="entry name" value="Enoyl-CoA_hydra/iso"/>
</dbReference>
<dbReference type="CDD" id="cd06558">
    <property type="entry name" value="crotonase-like"/>
    <property type="match status" value="1"/>
</dbReference>
<proteinExistence type="predicted"/>
<sequence length="257" mass="28272">MSETVLQELDEDGVLLITLNRPEKKNAFNKEQWTAFREAIDAAKDNPKVACVVITGGGADFSSGVDLNDMANADGETEHPFMSSARALLDFDKPLICAAKGVAVGGGATLLLNADVVYVGDSLRMRFPFVQLGLVPEWGSSYTLQQVIGARRAAELMYTAEWINADRALEVGIATAKVSDDGLLDQALCKAREIAQWPISSLVATKRLMRQVHLQNVHSANDREQDEMMRLAGSPENIESVMAFLEKRQPDFKQFRK</sequence>
<evidence type="ECO:0000256" key="2">
    <source>
        <dbReference type="ARBA" id="ARBA00023140"/>
    </source>
</evidence>
<evidence type="ECO:0000313" key="4">
    <source>
        <dbReference type="EMBL" id="MBB3045969.1"/>
    </source>
</evidence>
<organism evidence="4 5">
    <name type="scientific">Litorivivens lipolytica</name>
    <dbReference type="NCBI Taxonomy" id="1524264"/>
    <lineage>
        <taxon>Bacteria</taxon>
        <taxon>Pseudomonadati</taxon>
        <taxon>Pseudomonadota</taxon>
        <taxon>Gammaproteobacteria</taxon>
        <taxon>Litorivivens</taxon>
    </lineage>
</organism>
<dbReference type="GO" id="GO:0004165">
    <property type="term" value="F:delta(3)-delta(2)-enoyl-CoA isomerase activity"/>
    <property type="evidence" value="ECO:0007669"/>
    <property type="project" value="UniProtKB-ARBA"/>
</dbReference>
<dbReference type="EMBL" id="JACHWY010000001">
    <property type="protein sequence ID" value="MBB3045969.1"/>
    <property type="molecule type" value="Genomic_DNA"/>
</dbReference>
<dbReference type="InterPro" id="IPR051053">
    <property type="entry name" value="ECH/Chromodomain_protein"/>
</dbReference>
<dbReference type="InterPro" id="IPR029045">
    <property type="entry name" value="ClpP/crotonase-like_dom_sf"/>
</dbReference>
<keyword evidence="5" id="KW-1185">Reference proteome</keyword>
<dbReference type="Pfam" id="PF00378">
    <property type="entry name" value="ECH_1"/>
    <property type="match status" value="1"/>
</dbReference>
<dbReference type="AlphaFoldDB" id="A0A7W4W227"/>
<dbReference type="PANTHER" id="PTHR43684">
    <property type="match status" value="1"/>
</dbReference>
<keyword evidence="2" id="KW-0576">Peroxisome</keyword>
<dbReference type="SUPFAM" id="SSF52096">
    <property type="entry name" value="ClpP/crotonase"/>
    <property type="match status" value="1"/>
</dbReference>